<evidence type="ECO:0000313" key="1">
    <source>
        <dbReference type="EMBL" id="KAJ7568772.1"/>
    </source>
</evidence>
<evidence type="ECO:0000313" key="2">
    <source>
        <dbReference type="Proteomes" id="UP001162992"/>
    </source>
</evidence>
<dbReference type="EMBL" id="CM055092">
    <property type="protein sequence ID" value="KAJ7568772.1"/>
    <property type="molecule type" value="Genomic_DNA"/>
</dbReference>
<keyword evidence="2" id="KW-1185">Reference proteome</keyword>
<reference evidence="2" key="1">
    <citation type="journal article" date="2024" name="Proc. Natl. Acad. Sci. U.S.A.">
        <title>Extraordinary preservation of gene collinearity over three hundred million years revealed in homosporous lycophytes.</title>
        <authorList>
            <person name="Li C."/>
            <person name="Wickell D."/>
            <person name="Kuo L.Y."/>
            <person name="Chen X."/>
            <person name="Nie B."/>
            <person name="Liao X."/>
            <person name="Peng D."/>
            <person name="Ji J."/>
            <person name="Jenkins J."/>
            <person name="Williams M."/>
            <person name="Shu S."/>
            <person name="Plott C."/>
            <person name="Barry K."/>
            <person name="Rajasekar S."/>
            <person name="Grimwood J."/>
            <person name="Han X."/>
            <person name="Sun S."/>
            <person name="Hou Z."/>
            <person name="He W."/>
            <person name="Dai G."/>
            <person name="Sun C."/>
            <person name="Schmutz J."/>
            <person name="Leebens-Mack J.H."/>
            <person name="Li F.W."/>
            <person name="Wang L."/>
        </authorList>
    </citation>
    <scope>NUCLEOTIDE SEQUENCE [LARGE SCALE GENOMIC DNA]</scope>
    <source>
        <strain evidence="2">cv. PW_Plant_1</strain>
    </source>
</reference>
<comment type="caution">
    <text evidence="1">The sequence shown here is derived from an EMBL/GenBank/DDBJ whole genome shotgun (WGS) entry which is preliminary data.</text>
</comment>
<accession>A0ACC2EQQ5</accession>
<protein>
    <submittedName>
        <fullName evidence="1">Uncharacterized protein</fullName>
    </submittedName>
</protein>
<sequence length="862" mass="96851">MGAVKVVVAVGNNLSSTGAVKWTLQNLVAEDDVITLLHVRPPVRTIPTPMGNHVPIGRLSKEIVAAYLKDVNSNTDELLRAYKRLCDGYKVKTDCVIVENDSVQKGLLQNISRFAIRKLILGTSVRNFFTRRFKGPGLAAKISKHAPSFCSVLVVTKHRLLSVRDAKDNSFLSNQSFDIEEGNMIVARKLHHHTSSGSSLGEFDIDTESLHLANQMPLKWDRPTHPQLSRTTSSTNRMSGREISLLSPYQSFLQSKRQLGMSDFRRSCSFDKGQNLDFQYTSQFESKYIPCKSSEEQIYDEDLEQPFASGKIKENHVTSEAKGLQNVSFVSVRVSPLYEKEMSVGLPHTYDHEVTILRHQLEQALILAEKALKDADEQAVLRMKAEKVAVWAAEKAGEYATKQLEEAKKREQALRAAERAREIAAIEAEKAEKALAVVELAKQKARTEARRRKAAEAKSLEEAEARKTVTEALQLVRQRYREYDYEELRAATNNFSDVLKLGEGGYGSVYKGKLHHMTVAIKVLEEDGYQGTREFQREVELLSRIHHPHMVLLLGCCPEKGCLVYEYMSNGSLEDRLACRGGNSPLPWYTRIRIMVEVAIALHSLHSSQPEPIVHRDLKPGNILLDRNFVSKLGDVGLARLVPERFSDNNSTYLQETTPVGTFAYIDPEYQRTGTFGPKSDVYALGIVMLQLLTCKPAVGVIDAVEEALACNKLPEVLDYSAGKWPLKETREVAILALHCAQMKRKHRPDVDTLLPTLDRIREFAEGCTIKEACQEPTSKEHTKDIIPARFLCPIVQEVMADPVIVADGYAYDSVATRKWFEEHNTSPLTHISLEHKRLTPNQTLRAVIYECQDKTRGKSAG</sequence>
<dbReference type="Proteomes" id="UP001162992">
    <property type="component" value="Chromosome 1"/>
</dbReference>
<gene>
    <name evidence="1" type="ORF">O6H91_01G047400</name>
</gene>
<proteinExistence type="predicted"/>
<name>A0ACC2EQQ5_DIPCM</name>
<organism evidence="1 2">
    <name type="scientific">Diphasiastrum complanatum</name>
    <name type="common">Issler's clubmoss</name>
    <name type="synonym">Lycopodium complanatum</name>
    <dbReference type="NCBI Taxonomy" id="34168"/>
    <lineage>
        <taxon>Eukaryota</taxon>
        <taxon>Viridiplantae</taxon>
        <taxon>Streptophyta</taxon>
        <taxon>Embryophyta</taxon>
        <taxon>Tracheophyta</taxon>
        <taxon>Lycopodiopsida</taxon>
        <taxon>Lycopodiales</taxon>
        <taxon>Lycopodiaceae</taxon>
        <taxon>Lycopodioideae</taxon>
        <taxon>Diphasiastrum</taxon>
    </lineage>
</organism>